<keyword evidence="1" id="KW-0472">Membrane</keyword>
<keyword evidence="1" id="KW-0812">Transmembrane</keyword>
<keyword evidence="1" id="KW-1133">Transmembrane helix</keyword>
<sequence>MRSINDDQLVGSVTFSNYILLYILAGMTVAILLLAGGVLGTLWYAKNRIEAVERTYFATTSTGSLFQLSPLDSPIGGEEKALNFSSDCVIKMMQLDYLNYRRQMNEAQLRCFTDVGYNSYLEAFTRNGIINQLNDPKIRLVMAGTPGPGEFLSKEVKVFKGVARQTYTILHPIEIVYNGNTDQPRRGKIEVDLIRINQADRPQGLAVNAIRISSK</sequence>
<evidence type="ECO:0000313" key="2">
    <source>
        <dbReference type="EMBL" id="SPZ04922.1"/>
    </source>
</evidence>
<evidence type="ECO:0000313" key="3">
    <source>
        <dbReference type="Proteomes" id="UP000250443"/>
    </source>
</evidence>
<proteinExistence type="predicted"/>
<organism evidence="2 3">
    <name type="scientific">Pseudomonas luteola</name>
    <dbReference type="NCBI Taxonomy" id="47886"/>
    <lineage>
        <taxon>Bacteria</taxon>
        <taxon>Pseudomonadati</taxon>
        <taxon>Pseudomonadota</taxon>
        <taxon>Gammaproteobacteria</taxon>
        <taxon>Pseudomonadales</taxon>
        <taxon>Pseudomonadaceae</taxon>
        <taxon>Pseudomonas</taxon>
    </lineage>
</organism>
<dbReference type="CDD" id="cd16385">
    <property type="entry name" value="IcmL"/>
    <property type="match status" value="1"/>
</dbReference>
<feature type="transmembrane region" description="Helical" evidence="1">
    <location>
        <begin position="20"/>
        <end position="45"/>
    </location>
</feature>
<dbReference type="EMBL" id="UAUF01000010">
    <property type="protein sequence ID" value="SPZ04922.1"/>
    <property type="molecule type" value="Genomic_DNA"/>
</dbReference>
<dbReference type="RefSeq" id="WP_019364766.1">
    <property type="nucleotide sequence ID" value="NZ_DALZQD010000020.1"/>
</dbReference>
<accession>A0A2X2C8T0</accession>
<dbReference type="GeneID" id="300269178"/>
<protein>
    <submittedName>
        <fullName evidence="2">Putative IcmL-like type IV secretion system protein</fullName>
    </submittedName>
</protein>
<dbReference type="Proteomes" id="UP000250443">
    <property type="component" value="Unassembled WGS sequence"/>
</dbReference>
<evidence type="ECO:0000256" key="1">
    <source>
        <dbReference type="SAM" id="Phobius"/>
    </source>
</evidence>
<name>A0A2X2C8T0_PSELU</name>
<dbReference type="InterPro" id="IPR021055">
    <property type="entry name" value="T4BSS_IcmL/DotI"/>
</dbReference>
<dbReference type="AlphaFoldDB" id="A0A2X2C8T0"/>
<reference evidence="2 3" key="1">
    <citation type="submission" date="2018-06" db="EMBL/GenBank/DDBJ databases">
        <authorList>
            <consortium name="Pathogen Informatics"/>
            <person name="Doyle S."/>
        </authorList>
    </citation>
    <scope>NUCLEOTIDE SEQUENCE [LARGE SCALE GENOMIC DNA]</scope>
    <source>
        <strain evidence="2 3">NCTC11842</strain>
    </source>
</reference>
<dbReference type="Pfam" id="PF11393">
    <property type="entry name" value="T4BSS_DotI_IcmL"/>
    <property type="match status" value="1"/>
</dbReference>
<gene>
    <name evidence="2" type="ORF">NCTC11842_01442</name>
</gene>